<dbReference type="KEGG" id="rain:Rai3103_14845"/>
<gene>
    <name evidence="10" type="primary">selB</name>
    <name evidence="10" type="ORF">Rai3103_14845</name>
</gene>
<dbReference type="InterPro" id="IPR009000">
    <property type="entry name" value="Transl_B-barrel_sf"/>
</dbReference>
<name>A0A5Q2FE95_9ACTN</name>
<reference evidence="10 11" key="1">
    <citation type="submission" date="2019-10" db="EMBL/GenBank/DDBJ databases">
        <title>Genomic analysis of Raineyella sp. CBA3103.</title>
        <authorList>
            <person name="Roh S.W."/>
        </authorList>
    </citation>
    <scope>NUCLEOTIDE SEQUENCE [LARGE SCALE GENOMIC DNA]</scope>
    <source>
        <strain evidence="10 11">CBA3103</strain>
    </source>
</reference>
<dbReference type="AlphaFoldDB" id="A0A5Q2FE95"/>
<evidence type="ECO:0000313" key="10">
    <source>
        <dbReference type="EMBL" id="QGF24701.1"/>
    </source>
</evidence>
<dbReference type="InterPro" id="IPR000795">
    <property type="entry name" value="T_Tr_GTP-bd_dom"/>
</dbReference>
<dbReference type="Pfam" id="PF25461">
    <property type="entry name" value="Beta-barrel_SelB"/>
    <property type="match status" value="1"/>
</dbReference>
<dbReference type="GO" id="GO:0035368">
    <property type="term" value="F:selenocysteine insertion sequence binding"/>
    <property type="evidence" value="ECO:0007669"/>
    <property type="project" value="TreeGrafter"/>
</dbReference>
<evidence type="ECO:0000256" key="2">
    <source>
        <dbReference type="ARBA" id="ARBA00015953"/>
    </source>
</evidence>
<dbReference type="PANTHER" id="PTHR42854">
    <property type="entry name" value="EUKARYOTIC TRANSLATION INITIATION FACTOR 2 SUBUNIT 3 FAMILY MEMBER"/>
    <property type="match status" value="1"/>
</dbReference>
<dbReference type="PANTHER" id="PTHR42854:SF3">
    <property type="entry name" value="EUKARYOTIC TRANSLATION INITIATION FACTOR 2 SUBUNIT 3-RELATED"/>
    <property type="match status" value="1"/>
</dbReference>
<dbReference type="InterPro" id="IPR004161">
    <property type="entry name" value="EFTu-like_2"/>
</dbReference>
<evidence type="ECO:0000259" key="9">
    <source>
        <dbReference type="PROSITE" id="PS51722"/>
    </source>
</evidence>
<evidence type="ECO:0000313" key="11">
    <source>
        <dbReference type="Proteomes" id="UP000386847"/>
    </source>
</evidence>
<keyword evidence="11" id="KW-1185">Reference proteome</keyword>
<dbReference type="CDD" id="cd04171">
    <property type="entry name" value="SelB"/>
    <property type="match status" value="1"/>
</dbReference>
<keyword evidence="10" id="KW-0251">Elongation factor</keyword>
<comment type="subcellular location">
    <subcellularLocation>
        <location evidence="1">Cytoplasm</location>
    </subcellularLocation>
</comment>
<dbReference type="SUPFAM" id="SSF52540">
    <property type="entry name" value="P-loop containing nucleoside triphosphate hydrolases"/>
    <property type="match status" value="1"/>
</dbReference>
<dbReference type="NCBIfam" id="TIGR00475">
    <property type="entry name" value="selB"/>
    <property type="match status" value="1"/>
</dbReference>
<dbReference type="GO" id="GO:0003924">
    <property type="term" value="F:GTPase activity"/>
    <property type="evidence" value="ECO:0007669"/>
    <property type="project" value="InterPro"/>
</dbReference>
<sequence>MRVIATAGHVDHGKSTLVRALTGIEPDRWAEERARGLTIDLGFAWTRLASGEEVAFVDVPGHERFIANMLAGLGPVPAVMLVVAADEGWRAQSQEHLDAITALGISHGLLVITRKDLADPAPALGQARERLRSTPLAGCEAVSVSAMTGDGVEELRGALTRLIASLPAPAPSSRVRLWIDRSFTIRGAGTVVTGTLESGTLRVGDRVQLPGRTVGIRALESLGQDHPQVSAPARVAVNLRDVAADEVVRGDTLLTGAWHHSEVVDVALNPVPDRLPGHLMAHVGTTSRAVHVRLLGTRFARISWRAALPLQAGDRLVLRDPGQQRVLAGAVVLDADPPDLDRRGAARQRAAELEDASHHLDPAREVHRRGWMTRHDLQLLGGSPDEVLAGVHRSGHYLIDGEVWEGWAEALRQSVAAYAATNPLRPRMPMAAAAGVLGLPDRALLAPLAEDAGLELCEGHVARPGTRPTLGPAEPGLVEIERRLARQPFLAPERQELTELGLGPRQIAAAVSLGRLLDLGDQIVLAPTAPALAMRRLASLPQPFTTSEARQALDTTRRVVIPLLEHLDHRGWTRRLDAGHREVVR</sequence>
<dbReference type="InterPro" id="IPR036388">
    <property type="entry name" value="WH-like_DNA-bd_sf"/>
</dbReference>
<dbReference type="Pfam" id="PF00009">
    <property type="entry name" value="GTP_EFTU"/>
    <property type="match status" value="1"/>
</dbReference>
<keyword evidence="6" id="KW-0342">GTP-binding</keyword>
<dbReference type="InterPro" id="IPR050543">
    <property type="entry name" value="eIF2G"/>
</dbReference>
<accession>A0A5Q2FE95</accession>
<dbReference type="Gene3D" id="1.10.10.10">
    <property type="entry name" value="Winged helix-like DNA-binding domain superfamily/Winged helix DNA-binding domain"/>
    <property type="match status" value="1"/>
</dbReference>
<evidence type="ECO:0000256" key="4">
    <source>
        <dbReference type="ARBA" id="ARBA00022741"/>
    </source>
</evidence>
<evidence type="ECO:0000256" key="7">
    <source>
        <dbReference type="ARBA" id="ARBA00025526"/>
    </source>
</evidence>
<protein>
    <recommendedName>
        <fullName evidence="2">Selenocysteine-specific elongation factor</fullName>
    </recommendedName>
    <alternativeName>
        <fullName evidence="8">SelB translation factor</fullName>
    </alternativeName>
</protein>
<dbReference type="GO" id="GO:0000049">
    <property type="term" value="F:tRNA binding"/>
    <property type="evidence" value="ECO:0007669"/>
    <property type="project" value="TreeGrafter"/>
</dbReference>
<dbReference type="InterPro" id="IPR057335">
    <property type="entry name" value="Beta-barrel_SelB"/>
</dbReference>
<dbReference type="GO" id="GO:0005525">
    <property type="term" value="F:GTP binding"/>
    <property type="evidence" value="ECO:0007669"/>
    <property type="project" value="UniProtKB-KW"/>
</dbReference>
<dbReference type="SUPFAM" id="SSF46785">
    <property type="entry name" value="Winged helix' DNA-binding domain"/>
    <property type="match status" value="1"/>
</dbReference>
<feature type="domain" description="Tr-type G" evidence="9">
    <location>
        <begin position="1"/>
        <end position="167"/>
    </location>
</feature>
<keyword evidence="3" id="KW-0963">Cytoplasm</keyword>
<dbReference type="Gene3D" id="2.40.30.10">
    <property type="entry name" value="Translation factors"/>
    <property type="match status" value="1"/>
</dbReference>
<proteinExistence type="predicted"/>
<dbReference type="GO" id="GO:0016259">
    <property type="term" value="P:selenocysteine metabolic process"/>
    <property type="evidence" value="ECO:0007669"/>
    <property type="project" value="TreeGrafter"/>
</dbReference>
<evidence type="ECO:0000256" key="3">
    <source>
        <dbReference type="ARBA" id="ARBA00022490"/>
    </source>
</evidence>
<dbReference type="PROSITE" id="PS51722">
    <property type="entry name" value="G_TR_2"/>
    <property type="match status" value="1"/>
</dbReference>
<keyword evidence="4" id="KW-0547">Nucleotide-binding</keyword>
<dbReference type="GO" id="GO:0005829">
    <property type="term" value="C:cytosol"/>
    <property type="evidence" value="ECO:0007669"/>
    <property type="project" value="TreeGrafter"/>
</dbReference>
<evidence type="ECO:0000256" key="1">
    <source>
        <dbReference type="ARBA" id="ARBA00004496"/>
    </source>
</evidence>
<dbReference type="RefSeq" id="WP_153573230.1">
    <property type="nucleotide sequence ID" value="NZ_CP045725.1"/>
</dbReference>
<dbReference type="GO" id="GO:0001514">
    <property type="term" value="P:selenocysteine incorporation"/>
    <property type="evidence" value="ECO:0007669"/>
    <property type="project" value="InterPro"/>
</dbReference>
<evidence type="ECO:0000256" key="6">
    <source>
        <dbReference type="ARBA" id="ARBA00023134"/>
    </source>
</evidence>
<dbReference type="GO" id="GO:0003746">
    <property type="term" value="F:translation elongation factor activity"/>
    <property type="evidence" value="ECO:0007669"/>
    <property type="project" value="UniProtKB-KW"/>
</dbReference>
<dbReference type="InterPro" id="IPR004535">
    <property type="entry name" value="Transl_elong_SelB"/>
</dbReference>
<evidence type="ECO:0000256" key="8">
    <source>
        <dbReference type="ARBA" id="ARBA00031615"/>
    </source>
</evidence>
<dbReference type="SUPFAM" id="SSF50447">
    <property type="entry name" value="Translation proteins"/>
    <property type="match status" value="1"/>
</dbReference>
<dbReference type="Proteomes" id="UP000386847">
    <property type="component" value="Chromosome"/>
</dbReference>
<dbReference type="Pfam" id="PF03144">
    <property type="entry name" value="GTP_EFTU_D2"/>
    <property type="match status" value="1"/>
</dbReference>
<dbReference type="Pfam" id="PF09107">
    <property type="entry name" value="WHD_3rd_SelB"/>
    <property type="match status" value="1"/>
</dbReference>
<dbReference type="InterPro" id="IPR036390">
    <property type="entry name" value="WH_DNA-bd_sf"/>
</dbReference>
<organism evidence="10 11">
    <name type="scientific">Raineyella fluvialis</name>
    <dbReference type="NCBI Taxonomy" id="2662261"/>
    <lineage>
        <taxon>Bacteria</taxon>
        <taxon>Bacillati</taxon>
        <taxon>Actinomycetota</taxon>
        <taxon>Actinomycetes</taxon>
        <taxon>Propionibacteriales</taxon>
        <taxon>Propionibacteriaceae</taxon>
        <taxon>Raineyella</taxon>
    </lineage>
</organism>
<evidence type="ECO:0000256" key="5">
    <source>
        <dbReference type="ARBA" id="ARBA00022917"/>
    </source>
</evidence>
<comment type="function">
    <text evidence="7">Translation factor necessary for the incorporation of selenocysteine into proteins. It probably replaces EF-Tu for the insertion of selenocysteine directed by the UGA codon. SelB binds GTP and GDP.</text>
</comment>
<dbReference type="Gene3D" id="3.40.50.300">
    <property type="entry name" value="P-loop containing nucleotide triphosphate hydrolases"/>
    <property type="match status" value="1"/>
</dbReference>
<dbReference type="InterPro" id="IPR015191">
    <property type="entry name" value="SelB_WHD4"/>
</dbReference>
<dbReference type="EMBL" id="CP045725">
    <property type="protein sequence ID" value="QGF24701.1"/>
    <property type="molecule type" value="Genomic_DNA"/>
</dbReference>
<keyword evidence="5" id="KW-0648">Protein biosynthesis</keyword>
<dbReference type="InterPro" id="IPR027417">
    <property type="entry name" value="P-loop_NTPase"/>
</dbReference>